<dbReference type="Proteomes" id="UP000799440">
    <property type="component" value="Unassembled WGS sequence"/>
</dbReference>
<feature type="chain" id="PRO_5025449238" description="SMP-30/Gluconolactonase/LRE-like region domain-containing protein" evidence="1">
    <location>
        <begin position="22"/>
        <end position="317"/>
    </location>
</feature>
<keyword evidence="4" id="KW-1185">Reference proteome</keyword>
<dbReference type="PANTHER" id="PTHR42060:SF1">
    <property type="entry name" value="NHL REPEAT-CONTAINING PROTEIN"/>
    <property type="match status" value="1"/>
</dbReference>
<evidence type="ECO:0000313" key="4">
    <source>
        <dbReference type="Proteomes" id="UP000799440"/>
    </source>
</evidence>
<organism evidence="3 4">
    <name type="scientific">Sporormia fimetaria CBS 119925</name>
    <dbReference type="NCBI Taxonomy" id="1340428"/>
    <lineage>
        <taxon>Eukaryota</taxon>
        <taxon>Fungi</taxon>
        <taxon>Dikarya</taxon>
        <taxon>Ascomycota</taxon>
        <taxon>Pezizomycotina</taxon>
        <taxon>Dothideomycetes</taxon>
        <taxon>Pleosporomycetidae</taxon>
        <taxon>Pleosporales</taxon>
        <taxon>Sporormiaceae</taxon>
        <taxon>Sporormia</taxon>
    </lineage>
</organism>
<gene>
    <name evidence="3" type="ORF">M011DRAFT_462429</name>
</gene>
<sequence length="317" mass="33422">MGVSFIGALLSAALFVTPSSQYVLPRSAIRIQWEFRKPSWVENIAARANGDLLVTLLSAPGLHKIDPFNAPKQTLVHSFAETPGITGLLGITELDADVFAFIAGNTSQPGSYSVWKAEFQNAQSADASISKITDVPSAGLLNGITTLNPRTVLIADTNLGNVLRLDTRTGQSQVVIDDASMEGGINGVKLLGRYLYFTNSVTGKLHKVPINRRTGRATGAVETVASELTDADDFALHEDGTAYVARLSGNVIEKVAPDGTHEVFAGGQDSVGMAGPTALTFGRTSQDSNTLYLVTNGGLKHPVNGETVGGRVISITL</sequence>
<dbReference type="SUPFAM" id="SSF63829">
    <property type="entry name" value="Calcium-dependent phosphotriesterase"/>
    <property type="match status" value="1"/>
</dbReference>
<dbReference type="Pfam" id="PF08450">
    <property type="entry name" value="SGL"/>
    <property type="match status" value="1"/>
</dbReference>
<dbReference type="Gene3D" id="2.120.10.30">
    <property type="entry name" value="TolB, C-terminal domain"/>
    <property type="match status" value="1"/>
</dbReference>
<dbReference type="InterPro" id="IPR052998">
    <property type="entry name" value="Hetero-Diels-Alderase-like"/>
</dbReference>
<dbReference type="AlphaFoldDB" id="A0A6A6UW62"/>
<protein>
    <recommendedName>
        <fullName evidence="2">SMP-30/Gluconolactonase/LRE-like region domain-containing protein</fullName>
    </recommendedName>
</protein>
<reference evidence="3" key="1">
    <citation type="journal article" date="2020" name="Stud. Mycol.">
        <title>101 Dothideomycetes genomes: a test case for predicting lifestyles and emergence of pathogens.</title>
        <authorList>
            <person name="Haridas S."/>
            <person name="Albert R."/>
            <person name="Binder M."/>
            <person name="Bloem J."/>
            <person name="Labutti K."/>
            <person name="Salamov A."/>
            <person name="Andreopoulos B."/>
            <person name="Baker S."/>
            <person name="Barry K."/>
            <person name="Bills G."/>
            <person name="Bluhm B."/>
            <person name="Cannon C."/>
            <person name="Castanera R."/>
            <person name="Culley D."/>
            <person name="Daum C."/>
            <person name="Ezra D."/>
            <person name="Gonzalez J."/>
            <person name="Henrissat B."/>
            <person name="Kuo A."/>
            <person name="Liang C."/>
            <person name="Lipzen A."/>
            <person name="Lutzoni F."/>
            <person name="Magnuson J."/>
            <person name="Mondo S."/>
            <person name="Nolan M."/>
            <person name="Ohm R."/>
            <person name="Pangilinan J."/>
            <person name="Park H.-J."/>
            <person name="Ramirez L."/>
            <person name="Alfaro M."/>
            <person name="Sun H."/>
            <person name="Tritt A."/>
            <person name="Yoshinaga Y."/>
            <person name="Zwiers L.-H."/>
            <person name="Turgeon B."/>
            <person name="Goodwin S."/>
            <person name="Spatafora J."/>
            <person name="Crous P."/>
            <person name="Grigoriev I."/>
        </authorList>
    </citation>
    <scope>NUCLEOTIDE SEQUENCE</scope>
    <source>
        <strain evidence="3">CBS 119925</strain>
    </source>
</reference>
<proteinExistence type="predicted"/>
<evidence type="ECO:0000259" key="2">
    <source>
        <dbReference type="Pfam" id="PF08450"/>
    </source>
</evidence>
<evidence type="ECO:0000256" key="1">
    <source>
        <dbReference type="SAM" id="SignalP"/>
    </source>
</evidence>
<dbReference type="InterPro" id="IPR011042">
    <property type="entry name" value="6-blade_b-propeller_TolB-like"/>
</dbReference>
<accession>A0A6A6UW62</accession>
<keyword evidence="1" id="KW-0732">Signal</keyword>
<dbReference type="EMBL" id="MU006608">
    <property type="protein sequence ID" value="KAF2742498.1"/>
    <property type="molecule type" value="Genomic_DNA"/>
</dbReference>
<dbReference type="InterPro" id="IPR013658">
    <property type="entry name" value="SGL"/>
</dbReference>
<evidence type="ECO:0000313" key="3">
    <source>
        <dbReference type="EMBL" id="KAF2742498.1"/>
    </source>
</evidence>
<name>A0A6A6UW62_9PLEO</name>
<feature type="domain" description="SMP-30/Gluconolactonase/LRE-like region" evidence="2">
    <location>
        <begin position="157"/>
        <end position="295"/>
    </location>
</feature>
<dbReference type="OrthoDB" id="9977941at2759"/>
<dbReference type="PANTHER" id="PTHR42060">
    <property type="entry name" value="NHL REPEAT-CONTAINING PROTEIN-RELATED"/>
    <property type="match status" value="1"/>
</dbReference>
<feature type="signal peptide" evidence="1">
    <location>
        <begin position="1"/>
        <end position="21"/>
    </location>
</feature>